<dbReference type="PANTHER" id="PTHR11161">
    <property type="entry name" value="O-ACYLTRANSFERASE"/>
    <property type="match status" value="1"/>
</dbReference>
<dbReference type="EnsemblMetazoa" id="AATE019019-RA">
    <property type="protein sequence ID" value="AATE019019-PA.1"/>
    <property type="gene ID" value="AATE019019"/>
</dbReference>
<evidence type="ECO:0000313" key="2">
    <source>
        <dbReference type="EnsemblMetazoa" id="AATE019019-PA.1"/>
    </source>
</evidence>
<feature type="domain" description="Acyltransferase 3" evidence="1">
    <location>
        <begin position="279"/>
        <end position="670"/>
    </location>
</feature>
<reference evidence="2" key="1">
    <citation type="submission" date="2022-08" db="UniProtKB">
        <authorList>
            <consortium name="EnsemblMetazoa"/>
        </authorList>
    </citation>
    <scope>IDENTIFICATION</scope>
    <source>
        <strain evidence="2">EBRO</strain>
    </source>
</reference>
<proteinExistence type="predicted"/>
<accession>A0A182JJ40</accession>
<dbReference type="InterPro" id="IPR052728">
    <property type="entry name" value="O2_lipid_transport_reg"/>
</dbReference>
<dbReference type="VEuPathDB" id="VectorBase:AATE019019"/>
<dbReference type="Pfam" id="PF01757">
    <property type="entry name" value="Acyl_transf_3"/>
    <property type="match status" value="1"/>
</dbReference>
<name>A0A182JJ40_ANOAO</name>
<organism evidence="2">
    <name type="scientific">Anopheles atroparvus</name>
    <name type="common">European mosquito</name>
    <dbReference type="NCBI Taxonomy" id="41427"/>
    <lineage>
        <taxon>Eukaryota</taxon>
        <taxon>Metazoa</taxon>
        <taxon>Ecdysozoa</taxon>
        <taxon>Arthropoda</taxon>
        <taxon>Hexapoda</taxon>
        <taxon>Insecta</taxon>
        <taxon>Pterygota</taxon>
        <taxon>Neoptera</taxon>
        <taxon>Endopterygota</taxon>
        <taxon>Diptera</taxon>
        <taxon>Nematocera</taxon>
        <taxon>Culicoidea</taxon>
        <taxon>Culicidae</taxon>
        <taxon>Anophelinae</taxon>
        <taxon>Anopheles</taxon>
    </lineage>
</organism>
<sequence length="709" mass="82268">MESDVTMQVKRVDRKRKMNPFSKASWTVFLIVLVAIVVVEQSAAEIIELDEYYRMPQIYDYDDYDRCVAEAPHAGAEDAVYCVARTVIKPDQESSLWRLIEHVTNDTRRNFRHDHLDRGFCVERCRQLVDSLDRDTADELFMPKFDIPFPYIINADAFTNASGDRERYGRLINICMNYALRRQYNLSAYTEIEYCTGPQRSAPIDGLDISFLVISALIVGLVIGSTWYDHHTSKQLGNEHYKKDLPCRKTMVLTSFSLVRNWYRLMSRSKDQLNEDLKFFQAIRFFTFCLVVVGHCGDLFTATSFANTYGREAEYSNPLAHILINGSLIVQSFFEMSGFLLSIHFCTNQAKMKKISWAAIFVTVAYRYIRLTPAYAYILLLHATWLPKLQDGPFWPRGAEVERNLCRRNWWTNLLYVNNYVNADEPCLQQAWYLACDYQLFTVGLIILVTVTKYKKYVVHIFSVSGFIAILIPALVVYFNHFDGVFLVTLQAERFIYWFDEMYHQIYIPFHTNIGCYVGGVVYGYLYYRVRTSDDKGNRSGFLKFLWYMTVPCGMLLLMLSMIFYTNNFEKPSLWIAIFFPLHKNAWALFGAIVLYGIIYNYNRFVKSVVNFPLFVPLGRLTYCAYISHVFFLKNFFYGARDIGYFSHVSMYTKVISVIVASYILGAIVALTLEFPISALQKHLLSKQLEKISKPEPPKENNNVSPPSA</sequence>
<evidence type="ECO:0000259" key="1">
    <source>
        <dbReference type="Pfam" id="PF01757"/>
    </source>
</evidence>
<dbReference type="GO" id="GO:0016747">
    <property type="term" value="F:acyltransferase activity, transferring groups other than amino-acyl groups"/>
    <property type="evidence" value="ECO:0007669"/>
    <property type="project" value="InterPro"/>
</dbReference>
<dbReference type="AlphaFoldDB" id="A0A182JJ40"/>
<dbReference type="PANTHER" id="PTHR11161:SF22">
    <property type="entry name" value="ACYLTRANSFERASE 3 DOMAIN-CONTAINING PROTEIN-RELATED"/>
    <property type="match status" value="1"/>
</dbReference>
<protein>
    <recommendedName>
        <fullName evidence="1">Acyltransferase 3 domain-containing protein</fullName>
    </recommendedName>
</protein>
<dbReference type="InterPro" id="IPR002656">
    <property type="entry name" value="Acyl_transf_3_dom"/>
</dbReference>